<dbReference type="CDD" id="cd00093">
    <property type="entry name" value="HTH_XRE"/>
    <property type="match status" value="1"/>
</dbReference>
<feature type="region of interest" description="Disordered" evidence="1">
    <location>
        <begin position="280"/>
        <end position="301"/>
    </location>
</feature>
<feature type="compositionally biased region" description="Basic and acidic residues" evidence="1">
    <location>
        <begin position="280"/>
        <end position="289"/>
    </location>
</feature>
<sequence length="301" mass="32870">MGGTRGDTFTPAGASYRGGVSDPGELGIFLRGKRAALPPEATPLNGFGVRRRVPGLRREEVAQLAGVSVTYYTRLEQGHSRNASDEVLLALARALQLSVTETEHLLDLARARRTTTDPGPESASPRALELLALVAERPAIVLGRRNDVLAWNELGHALVAPHLPAEAPESPATRPSLPRMLFLDPQARALYRDWPAEAADYVAYLRMASGKHPDDEALTRMIGELCIRDDAFADLWASGRVSECVAGTKPMRHPSAGDITVDFQLWAQSDRPDQRLELYSLRDDPDGSRTRSLLSHPATTR</sequence>
<accession>A0A1I6SBM5</accession>
<dbReference type="AlphaFoldDB" id="A0A1I6SBM5"/>
<dbReference type="OrthoDB" id="4790304at2"/>
<dbReference type="InterPro" id="IPR041413">
    <property type="entry name" value="MLTR_LBD"/>
</dbReference>
<reference evidence="4" key="1">
    <citation type="submission" date="2016-10" db="EMBL/GenBank/DDBJ databases">
        <authorList>
            <person name="Varghese N."/>
            <person name="Submissions S."/>
        </authorList>
    </citation>
    <scope>NUCLEOTIDE SEQUENCE [LARGE SCALE GENOMIC DNA]</scope>
    <source>
        <strain evidence="4">DSM 44771</strain>
    </source>
</reference>
<feature type="compositionally biased region" description="Polar residues" evidence="1">
    <location>
        <begin position="290"/>
        <end position="301"/>
    </location>
</feature>
<evidence type="ECO:0000313" key="3">
    <source>
        <dbReference type="EMBL" id="SFS74385.1"/>
    </source>
</evidence>
<dbReference type="Gene3D" id="3.30.450.180">
    <property type="match status" value="1"/>
</dbReference>
<dbReference type="Proteomes" id="UP000198852">
    <property type="component" value="Unassembled WGS sequence"/>
</dbReference>
<gene>
    <name evidence="3" type="ORF">SAMN05660874_03072</name>
</gene>
<dbReference type="PANTHER" id="PTHR35010:SF2">
    <property type="entry name" value="BLL4672 PROTEIN"/>
    <property type="match status" value="1"/>
</dbReference>
<evidence type="ECO:0000256" key="1">
    <source>
        <dbReference type="SAM" id="MobiDB-lite"/>
    </source>
</evidence>
<organism evidence="3 4">
    <name type="scientific">Saccharopolyspora flava</name>
    <dbReference type="NCBI Taxonomy" id="95161"/>
    <lineage>
        <taxon>Bacteria</taxon>
        <taxon>Bacillati</taxon>
        <taxon>Actinomycetota</taxon>
        <taxon>Actinomycetes</taxon>
        <taxon>Pseudonocardiales</taxon>
        <taxon>Pseudonocardiaceae</taxon>
        <taxon>Saccharopolyspora</taxon>
    </lineage>
</organism>
<dbReference type="SMART" id="SM00530">
    <property type="entry name" value="HTH_XRE"/>
    <property type="match status" value="1"/>
</dbReference>
<evidence type="ECO:0000313" key="4">
    <source>
        <dbReference type="Proteomes" id="UP000198852"/>
    </source>
</evidence>
<dbReference type="EMBL" id="FOZX01000004">
    <property type="protein sequence ID" value="SFS74385.1"/>
    <property type="molecule type" value="Genomic_DNA"/>
</dbReference>
<dbReference type="Pfam" id="PF17765">
    <property type="entry name" value="MLTR_LBD"/>
    <property type="match status" value="1"/>
</dbReference>
<dbReference type="Gene3D" id="1.10.260.40">
    <property type="entry name" value="lambda repressor-like DNA-binding domains"/>
    <property type="match status" value="1"/>
</dbReference>
<dbReference type="PROSITE" id="PS50943">
    <property type="entry name" value="HTH_CROC1"/>
    <property type="match status" value="1"/>
</dbReference>
<feature type="domain" description="HTH cro/C1-type" evidence="2">
    <location>
        <begin position="55"/>
        <end position="102"/>
    </location>
</feature>
<dbReference type="Pfam" id="PF13560">
    <property type="entry name" value="HTH_31"/>
    <property type="match status" value="1"/>
</dbReference>
<name>A0A1I6SBM5_9PSEU</name>
<dbReference type="InterPro" id="IPR010982">
    <property type="entry name" value="Lambda_DNA-bd_dom_sf"/>
</dbReference>
<dbReference type="InterPro" id="IPR001387">
    <property type="entry name" value="Cro/C1-type_HTH"/>
</dbReference>
<proteinExistence type="predicted"/>
<evidence type="ECO:0000259" key="2">
    <source>
        <dbReference type="PROSITE" id="PS50943"/>
    </source>
</evidence>
<dbReference type="PANTHER" id="PTHR35010">
    <property type="entry name" value="BLL4672 PROTEIN-RELATED"/>
    <property type="match status" value="1"/>
</dbReference>
<dbReference type="SUPFAM" id="SSF47413">
    <property type="entry name" value="lambda repressor-like DNA-binding domains"/>
    <property type="match status" value="1"/>
</dbReference>
<keyword evidence="4" id="KW-1185">Reference proteome</keyword>
<protein>
    <submittedName>
        <fullName evidence="3">Transcriptional regulator, contains XRE-family HTH domain</fullName>
    </submittedName>
</protein>
<dbReference type="STRING" id="95161.SAMN05660874_03072"/>
<dbReference type="GO" id="GO:0003677">
    <property type="term" value="F:DNA binding"/>
    <property type="evidence" value="ECO:0007669"/>
    <property type="project" value="InterPro"/>
</dbReference>